<sequence length="355" mass="40551">MKLISWNCRGLGNPRAIRALRDLVKREAFTLIFLLETKIPARRFDKLKFDLGFPNGIVVDSCGNSGGLAMLWKRGFLVAVQSYSYCHINAVIEEKGVRKWRISGFYSSLDISGRAESWDFLRMLKSRCRLPWLCFRDFNEILSLNEKRGMASTPNWQLRAIREVVNDCGFRDLGFSGFPFIWSNNKVYPNTVLKRLDRFLSTMAEFWLNIDSSEQISLLYSSVRVPVKILIALVRARIEPWHVTSRNRTREAVIRDVENGETNEEAELLRELTREQIVMEIYDVKVGVEGELLGDVTREAVGGEVEDGEVDEVLEVGGDWTGEGVRGEVEGLENGAIGEVREIEPLKERLVRESL</sequence>
<dbReference type="InterPro" id="IPR036691">
    <property type="entry name" value="Endo/exonu/phosph_ase_sf"/>
</dbReference>
<keyword evidence="3" id="KW-1185">Reference proteome</keyword>
<proteinExistence type="predicted"/>
<dbReference type="OrthoDB" id="1001388at2759"/>
<dbReference type="PANTHER" id="PTHR35218:SF9">
    <property type="entry name" value="ENDONUCLEASE_EXONUCLEASE_PHOSPHATASE DOMAIN-CONTAINING PROTEIN"/>
    <property type="match status" value="1"/>
</dbReference>
<feature type="domain" description="Endonuclease/exonuclease/phosphatase" evidence="1">
    <location>
        <begin position="4"/>
        <end position="202"/>
    </location>
</feature>
<gene>
    <name evidence="2" type="ORF">F0562_002059</name>
</gene>
<dbReference type="Gene3D" id="3.60.10.10">
    <property type="entry name" value="Endonuclease/exonuclease/phosphatase"/>
    <property type="match status" value="1"/>
</dbReference>
<dbReference type="SUPFAM" id="SSF56219">
    <property type="entry name" value="DNase I-like"/>
    <property type="match status" value="1"/>
</dbReference>
<dbReference type="GO" id="GO:0003824">
    <property type="term" value="F:catalytic activity"/>
    <property type="evidence" value="ECO:0007669"/>
    <property type="project" value="InterPro"/>
</dbReference>
<dbReference type="InterPro" id="IPR005135">
    <property type="entry name" value="Endo/exonuclease/phosphatase"/>
</dbReference>
<evidence type="ECO:0000313" key="3">
    <source>
        <dbReference type="Proteomes" id="UP000325577"/>
    </source>
</evidence>
<protein>
    <recommendedName>
        <fullName evidence="1">Endonuclease/exonuclease/phosphatase domain-containing protein</fullName>
    </recommendedName>
</protein>
<evidence type="ECO:0000313" key="2">
    <source>
        <dbReference type="EMBL" id="KAA8550375.1"/>
    </source>
</evidence>
<name>A0A5J5C4V7_9ASTE</name>
<accession>A0A5J5C4V7</accession>
<dbReference type="PANTHER" id="PTHR35218">
    <property type="entry name" value="RNASE H DOMAIN-CONTAINING PROTEIN"/>
    <property type="match status" value="1"/>
</dbReference>
<dbReference type="AlphaFoldDB" id="A0A5J5C4V7"/>
<organism evidence="2 3">
    <name type="scientific">Nyssa sinensis</name>
    <dbReference type="NCBI Taxonomy" id="561372"/>
    <lineage>
        <taxon>Eukaryota</taxon>
        <taxon>Viridiplantae</taxon>
        <taxon>Streptophyta</taxon>
        <taxon>Embryophyta</taxon>
        <taxon>Tracheophyta</taxon>
        <taxon>Spermatophyta</taxon>
        <taxon>Magnoliopsida</taxon>
        <taxon>eudicotyledons</taxon>
        <taxon>Gunneridae</taxon>
        <taxon>Pentapetalae</taxon>
        <taxon>asterids</taxon>
        <taxon>Cornales</taxon>
        <taxon>Nyssaceae</taxon>
        <taxon>Nyssa</taxon>
    </lineage>
</organism>
<reference evidence="2 3" key="1">
    <citation type="submission" date="2019-09" db="EMBL/GenBank/DDBJ databases">
        <title>A chromosome-level genome assembly of the Chinese tupelo Nyssa sinensis.</title>
        <authorList>
            <person name="Yang X."/>
            <person name="Kang M."/>
            <person name="Yang Y."/>
            <person name="Xiong H."/>
            <person name="Wang M."/>
            <person name="Zhang Z."/>
            <person name="Wang Z."/>
            <person name="Wu H."/>
            <person name="Ma T."/>
            <person name="Liu J."/>
            <person name="Xi Z."/>
        </authorList>
    </citation>
    <scope>NUCLEOTIDE SEQUENCE [LARGE SCALE GENOMIC DNA]</scope>
    <source>
        <strain evidence="2">J267</strain>
        <tissue evidence="2">Leaf</tissue>
    </source>
</reference>
<dbReference type="Pfam" id="PF03372">
    <property type="entry name" value="Exo_endo_phos"/>
    <property type="match status" value="1"/>
</dbReference>
<dbReference type="Proteomes" id="UP000325577">
    <property type="component" value="Linkage Group LG0"/>
</dbReference>
<evidence type="ECO:0000259" key="1">
    <source>
        <dbReference type="Pfam" id="PF03372"/>
    </source>
</evidence>
<dbReference type="EMBL" id="CM018031">
    <property type="protein sequence ID" value="KAA8550375.1"/>
    <property type="molecule type" value="Genomic_DNA"/>
</dbReference>